<name>A0A1I4IM27_9RHOB</name>
<dbReference type="EMBL" id="FOTF01000027">
    <property type="protein sequence ID" value="SFL55390.1"/>
    <property type="molecule type" value="Genomic_DNA"/>
</dbReference>
<feature type="compositionally biased region" description="Basic and acidic residues" evidence="1">
    <location>
        <begin position="552"/>
        <end position="561"/>
    </location>
</feature>
<reference evidence="2 3" key="1">
    <citation type="submission" date="2016-10" db="EMBL/GenBank/DDBJ databases">
        <authorList>
            <person name="de Groot N.N."/>
        </authorList>
    </citation>
    <scope>NUCLEOTIDE SEQUENCE [LARGE SCALE GENOMIC DNA]</scope>
    <source>
        <strain evidence="2 3">DSM 16199</strain>
    </source>
</reference>
<proteinExistence type="predicted"/>
<accession>A0A1I4IM27</accession>
<dbReference type="AlphaFoldDB" id="A0A1I4IM27"/>
<dbReference type="Pfam" id="PF03695">
    <property type="entry name" value="UPF0149"/>
    <property type="match status" value="1"/>
</dbReference>
<evidence type="ECO:0000313" key="3">
    <source>
        <dbReference type="Proteomes" id="UP000199550"/>
    </source>
</evidence>
<dbReference type="RefSeq" id="WP_090191421.1">
    <property type="nucleotide sequence ID" value="NZ_FOTF01000027.1"/>
</dbReference>
<evidence type="ECO:0000256" key="1">
    <source>
        <dbReference type="SAM" id="MobiDB-lite"/>
    </source>
</evidence>
<sequence length="728" mass="78670">MSSQWSRASGYGFVAICNPGLYPPSGIDKITVMRQNVLQACIAERPGQGGDHLVFRWADFWAPRIASNLHAVSGMLALMDDEPGLPDDLLALFSAVLAAMRMNRENREKDAAAFFALVDGWLDLKVASQSFNNRQKIGLCRAFIDAGLEPPDGIRLNSDVAANDAYTATTQMPDIAELMRDVIPDNVTGYPAYMILREAIGAMPRPVAVLLVTQLIARGVPKLVSTGRYFLLDPVGEMRTAAAQGFAELAQAGGVDAGGLSDLIQLRKWIPDPNTKTILDRGIKESLRREPSGGSAPRSWTLHRLVSSLPDGTGSQSILASVSYGGQKCIAALLLKTGHGIKDAYAIPCSSASDQRRILAEIEVSMPMHTVPVDYLPAALAAALGEGLAGNLPPAPGFLDVAEMLGLRGIAPSNISASVTDIADPDAQLTGLSAVKRGQLIGRSNSWLRDHEISSSWFVSDAEFSSALEEVRTERQATQVVWAHLETKRGFWSSLFARSAAILRHDGGDAWLVFATVAHGMDTGRALKKIPIFEMIVAMTLDVAEQDRYGLRPDGEHSLDEREADDDIGSEIAPETKGELERLLHKTPLSPDLIDGYLTAVIVAPRFVTPADWLPPLFAGIEFPGENKVQRVLDIIMMRYGVIQDGLFDGDIGSCLRTRAAHRFSEWLVGFALASTISAAWPKRGLSKDDQKILKLIKDGGSDDHIQSTLKPLLPGWLATMAARAVDG</sequence>
<dbReference type="Proteomes" id="UP000199550">
    <property type="component" value="Unassembled WGS sequence"/>
</dbReference>
<dbReference type="InterPro" id="IPR011978">
    <property type="entry name" value="YgfB-like"/>
</dbReference>
<organism evidence="2 3">
    <name type="scientific">Loktanella salsilacus</name>
    <dbReference type="NCBI Taxonomy" id="195913"/>
    <lineage>
        <taxon>Bacteria</taxon>
        <taxon>Pseudomonadati</taxon>
        <taxon>Pseudomonadota</taxon>
        <taxon>Alphaproteobacteria</taxon>
        <taxon>Rhodobacterales</taxon>
        <taxon>Roseobacteraceae</taxon>
        <taxon>Loktanella</taxon>
    </lineage>
</organism>
<dbReference type="STRING" id="195913.SAMN04488004_12736"/>
<dbReference type="OrthoDB" id="7647056at2"/>
<gene>
    <name evidence="2" type="ORF">SAMN04488004_12736</name>
</gene>
<evidence type="ECO:0000313" key="2">
    <source>
        <dbReference type="EMBL" id="SFL55390.1"/>
    </source>
</evidence>
<protein>
    <submittedName>
        <fullName evidence="2">Uncharacterized protein family (UPF0149)</fullName>
    </submittedName>
</protein>
<keyword evidence="3" id="KW-1185">Reference proteome</keyword>
<dbReference type="InterPro" id="IPR036255">
    <property type="entry name" value="YgfB-like_sf"/>
</dbReference>
<dbReference type="SUPFAM" id="SSF101327">
    <property type="entry name" value="YgfB-like"/>
    <property type="match status" value="1"/>
</dbReference>
<feature type="region of interest" description="Disordered" evidence="1">
    <location>
        <begin position="552"/>
        <end position="572"/>
    </location>
</feature>